<protein>
    <submittedName>
        <fullName evidence="1">Uncharacterized protein</fullName>
    </submittedName>
</protein>
<evidence type="ECO:0000313" key="2">
    <source>
        <dbReference type="Proteomes" id="UP001596484"/>
    </source>
</evidence>
<sequence length="162" mass="17778">MVRTVVALQVRAPDHDNFDDDSQGGHRAWTGRCASALKLLGGRCEGRDSGGRVVTPPPDVRRIPPRALVHRIVEYLAKRRIAVVDVGVTTVKLWATGYGHASKTAVLESMQALWPHAAIGDNDNKSDALALATIGAQRLGWYEPELPHHLEPRVSWPAWVRA</sequence>
<dbReference type="Gene3D" id="3.30.420.10">
    <property type="entry name" value="Ribonuclease H-like superfamily/Ribonuclease H"/>
    <property type="match status" value="1"/>
</dbReference>
<dbReference type="SUPFAM" id="SSF53098">
    <property type="entry name" value="Ribonuclease H-like"/>
    <property type="match status" value="1"/>
</dbReference>
<comment type="caution">
    <text evidence="1">The sequence shown here is derived from an EMBL/GenBank/DDBJ whole genome shotgun (WGS) entry which is preliminary data.</text>
</comment>
<name>A0ABW2RVT5_9NOCA</name>
<organism evidence="1 2">
    <name type="scientific">Rhodococcus daqingensis</name>
    <dbReference type="NCBI Taxonomy" id="2479363"/>
    <lineage>
        <taxon>Bacteria</taxon>
        <taxon>Bacillati</taxon>
        <taxon>Actinomycetota</taxon>
        <taxon>Actinomycetes</taxon>
        <taxon>Mycobacteriales</taxon>
        <taxon>Nocardiaceae</taxon>
        <taxon>Rhodococcus</taxon>
    </lineage>
</organism>
<dbReference type="Proteomes" id="UP001596484">
    <property type="component" value="Unassembled WGS sequence"/>
</dbReference>
<proteinExistence type="predicted"/>
<dbReference type="RefSeq" id="WP_378403446.1">
    <property type="nucleotide sequence ID" value="NZ_JBHTCS010000010.1"/>
</dbReference>
<keyword evidence="2" id="KW-1185">Reference proteome</keyword>
<evidence type="ECO:0000313" key="1">
    <source>
        <dbReference type="EMBL" id="MFC7447901.1"/>
    </source>
</evidence>
<dbReference type="InterPro" id="IPR036397">
    <property type="entry name" value="RNaseH_sf"/>
</dbReference>
<reference evidence="2" key="1">
    <citation type="journal article" date="2019" name="Int. J. Syst. Evol. Microbiol.">
        <title>The Global Catalogue of Microorganisms (GCM) 10K type strain sequencing project: providing services to taxonomists for standard genome sequencing and annotation.</title>
        <authorList>
            <consortium name="The Broad Institute Genomics Platform"/>
            <consortium name="The Broad Institute Genome Sequencing Center for Infectious Disease"/>
            <person name="Wu L."/>
            <person name="Ma J."/>
        </authorList>
    </citation>
    <scope>NUCLEOTIDE SEQUENCE [LARGE SCALE GENOMIC DNA]</scope>
    <source>
        <strain evidence="2">ICMP 19430</strain>
    </source>
</reference>
<dbReference type="InterPro" id="IPR012337">
    <property type="entry name" value="RNaseH-like_sf"/>
</dbReference>
<accession>A0ABW2RVT5</accession>
<dbReference type="EMBL" id="JBHTCS010000010">
    <property type="protein sequence ID" value="MFC7447901.1"/>
    <property type="molecule type" value="Genomic_DNA"/>
</dbReference>
<gene>
    <name evidence="1" type="ORF">ACFQS9_08365</name>
</gene>